<reference evidence="1 2" key="1">
    <citation type="submission" date="2019-04" db="EMBL/GenBank/DDBJ databases">
        <authorList>
            <consortium name="DOE Joint Genome Institute"/>
            <person name="Mondo S."/>
            <person name="Kjaerbolling I."/>
            <person name="Vesth T."/>
            <person name="Frisvad J.C."/>
            <person name="Nybo J.L."/>
            <person name="Theobald S."/>
            <person name="Kildgaard S."/>
            <person name="Isbrandt T."/>
            <person name="Kuo A."/>
            <person name="Sato A."/>
            <person name="Lyhne E.K."/>
            <person name="Kogle M.E."/>
            <person name="Wiebenga A."/>
            <person name="Kun R.S."/>
            <person name="Lubbers R.J."/>
            <person name="Makela M.R."/>
            <person name="Barry K."/>
            <person name="Chovatia M."/>
            <person name="Clum A."/>
            <person name="Daum C."/>
            <person name="Haridas S."/>
            <person name="He G."/>
            <person name="LaButti K."/>
            <person name="Lipzen A."/>
            <person name="Riley R."/>
            <person name="Salamov A."/>
            <person name="Simmons B.A."/>
            <person name="Magnuson J.K."/>
            <person name="Henrissat B."/>
            <person name="Mortensen U.H."/>
            <person name="Larsen T.O."/>
            <person name="Devries R.P."/>
            <person name="Grigoriev I.V."/>
            <person name="Machida M."/>
            <person name="Baker S.E."/>
            <person name="Andersen M.R."/>
            <person name="Cantor M.N."/>
            <person name="Hua S.X."/>
        </authorList>
    </citation>
    <scope>NUCLEOTIDE SEQUENCE [LARGE SCALE GENOMIC DNA]</scope>
    <source>
        <strain evidence="1 2">CBS 119388</strain>
    </source>
</reference>
<dbReference type="Proteomes" id="UP000325579">
    <property type="component" value="Unassembled WGS sequence"/>
</dbReference>
<organism evidence="1 2">
    <name type="scientific">Aspergillus pseudonomiae</name>
    <dbReference type="NCBI Taxonomy" id="1506151"/>
    <lineage>
        <taxon>Eukaryota</taxon>
        <taxon>Fungi</taxon>
        <taxon>Dikarya</taxon>
        <taxon>Ascomycota</taxon>
        <taxon>Pezizomycotina</taxon>
        <taxon>Eurotiomycetes</taxon>
        <taxon>Eurotiomycetidae</taxon>
        <taxon>Eurotiales</taxon>
        <taxon>Aspergillaceae</taxon>
        <taxon>Aspergillus</taxon>
        <taxon>Aspergillus subgen. Circumdati</taxon>
    </lineage>
</organism>
<keyword evidence="2" id="KW-1185">Reference proteome</keyword>
<accession>A0A5N6IE22</accession>
<dbReference type="GeneID" id="43662967"/>
<gene>
    <name evidence="1" type="ORF">BDV37DRAFT_1068</name>
</gene>
<dbReference type="OrthoDB" id="2896006at2759"/>
<evidence type="ECO:0000313" key="1">
    <source>
        <dbReference type="EMBL" id="KAE8409853.1"/>
    </source>
</evidence>
<proteinExistence type="predicted"/>
<name>A0A5N6IE22_9EURO</name>
<dbReference type="EMBL" id="ML736738">
    <property type="protein sequence ID" value="KAE8409853.1"/>
    <property type="molecule type" value="Genomic_DNA"/>
</dbReference>
<sequence length="291" mass="32115">MLLPLALMILSWLNQYSYTMLIGTLSMIEGPHGQPSTEGNATYITSSLRNTINHLRTHVGNSFYLRGFALVLVHDIARDTILPALLPMNGNSPLNRHICSLISVAALANLQVLWVHIVITRPSPKFLYQRLPSLNCWVRVIPIALLESILCKLAVPITLLVELHLIQAVGKIDIDQNLDNSQAAAHVYALAAVAPTLVKFWLALPARVVLVRIAASTVPDDDESIVPLDPRLKGGGTPLGMFDAWRKDSWARACKIQTKGFIAGVAIFLLGQLVLPDFRSYVPFLPMWFDS</sequence>
<dbReference type="AlphaFoldDB" id="A0A5N6IE22"/>
<dbReference type="RefSeq" id="XP_031947172.1">
    <property type="nucleotide sequence ID" value="XM_032078276.1"/>
</dbReference>
<accession>A0A5N7DUY3</accession>
<evidence type="ECO:0000313" key="2">
    <source>
        <dbReference type="Proteomes" id="UP000325579"/>
    </source>
</evidence>
<protein>
    <submittedName>
        <fullName evidence="1">Uncharacterized protein</fullName>
    </submittedName>
</protein>